<dbReference type="PROSITE" id="PS00018">
    <property type="entry name" value="EF_HAND_1"/>
    <property type="match status" value="1"/>
</dbReference>
<gene>
    <name evidence="2" type="ORF">BEWA_046310</name>
</gene>
<feature type="region of interest" description="Disordered" evidence="1">
    <location>
        <begin position="2318"/>
        <end position="2340"/>
    </location>
</feature>
<dbReference type="GeneID" id="15805008"/>
<accession>L1L9R6</accession>
<organism evidence="2 3">
    <name type="scientific">Theileria equi strain WA</name>
    <dbReference type="NCBI Taxonomy" id="1537102"/>
    <lineage>
        <taxon>Eukaryota</taxon>
        <taxon>Sar</taxon>
        <taxon>Alveolata</taxon>
        <taxon>Apicomplexa</taxon>
        <taxon>Aconoidasida</taxon>
        <taxon>Piroplasmida</taxon>
        <taxon>Theileriidae</taxon>
        <taxon>Theileria</taxon>
    </lineage>
</organism>
<dbReference type="RefSeq" id="XP_004831619.1">
    <property type="nucleotide sequence ID" value="XM_004831562.1"/>
</dbReference>
<dbReference type="InterPro" id="IPR018247">
    <property type="entry name" value="EF_Hand_1_Ca_BS"/>
</dbReference>
<protein>
    <submittedName>
        <fullName evidence="2">Uncharacterized protein</fullName>
    </submittedName>
</protein>
<dbReference type="KEGG" id="beq:BEWA_046310"/>
<dbReference type="STRING" id="1537102.L1L9R6"/>
<dbReference type="OrthoDB" id="361062at2759"/>
<keyword evidence="3" id="KW-1185">Reference proteome</keyword>
<dbReference type="VEuPathDB" id="PiroplasmaDB:BEWA_046310"/>
<evidence type="ECO:0000313" key="2">
    <source>
        <dbReference type="EMBL" id="EKX72167.1"/>
    </source>
</evidence>
<proteinExistence type="predicted"/>
<name>L1L9R6_THEEQ</name>
<feature type="compositionally biased region" description="Low complexity" evidence="1">
    <location>
        <begin position="2321"/>
        <end position="2330"/>
    </location>
</feature>
<dbReference type="EMBL" id="ACOU01000007">
    <property type="protein sequence ID" value="EKX72167.1"/>
    <property type="molecule type" value="Genomic_DNA"/>
</dbReference>
<sequence>MSELIVDVQNKCRSNKRCKCQGNKRYVSVRAGIIKGTDFGYCTHEIDSQHTRDIKISNVFWQNVELERIGFSNLFESSVFVTVFYNKTYDYDHNAIKKPLLIRSKDAGRKTHWYQNVGGYANKRWQRINTEALSGGYPEEDEYTQNDKFEKKLKVLSCRLFVSHRIHIDFNKGDNYEITCEICGDKLKINVKRDKADKAPGYTKYNYSGTFSENAILVYDGRQLTFQKRLRYKTGYYLPIPLDRENFNGLSAYYWKEDNQKKNPLLIEFSGDNGYSYWIENISIAGKDGNYKHDKWRALSWQNSSPADLKKRLDVLNCIYNNVVQIDVGNPEDCHSKHYKHSKRVYYLYSEEYATHPVVFSYKYLSSFGRDKPYNISEIYAEGRIQQFTNGLPFKNVRRFTAFVSPCFDKKPFLLCVESVLNTKEINCVWYKRKPGNTWEHYTEFSGKPSDFKLRLGGVLKDAKSKLNIGDCDVITSADGIRLDIKESPKNNLSNHTYQGEYGPNKKVSIFVTKSEEGLVPGFIRNSHKPSTKSGIFVLNRTLKDDSKIGVTVSSNTKIPNVKDFFVYFWNASPDVPILLGVITKDNEEKTTYYGTLIKTWGPGQVAGMNEQEAIDHQNCQKNQAIPIELNKPDSFESFFPGTIKSSCLKNKSVKLSTPKPDIPQGAKKDYKVESYDINPVNTKISRITYNNQPTDIITTNDVISNLRIYKWKDGPEDTPLLVEFVKPAGGSIFFENLGKTPEYKEWKRVPRTEADHFYSDNPPKLTDKFIDKLNEVNCRVNGLVQLDISQTGSKYCHGIYAGHEKKISVSKENKDRYSGFIGYEHTPTRGQSILKVSSIYNGKDKQELGDFNIPKEVSKVTVYFPTCNGGTPIAIRIKQTKFPEQWLKRKVTRGEWEVDRGFENKSDEDVETALESVKGAIDDACNNPLPHPRFTAPQFPYIPPGSVNPVSPVHDNDNDDNLSFKDMVEDIAVTEQEEQNDDGIVMQEEYEDEGVTEAQNKATFMTSHVTVDDVQVNVNGTRPSLGIPTGLKSTSVNTFLSLSIDIEKGISEKLDTGEYGDVTGKVRLERDEKPEESGFYMFIHDSPYGRPFKVKNIQYGKKDISLQDIGLEKDEEIVHLAVWYWKDTAADMANPLLIEILKENGDYIYRFNNGPGWKQLYEQYQKKNSELVGEDLEQELDNLNCYLNKAVIINLTENHSEKHTSGNNTYCCKYHNGPSSGKGKVTVTSGSVTAQGKSNNPITYYKHDISAGSSKLVKIKYYKNSDTKTPRKRIKLGDLNLPTKDSVTVYVFYCGGNPVLIYLDYSGQDGVKGWYQKDKTNDNKPWKSVLIGVTDPNNIKDCKDKFNELVKVLSLFGCSGYKDCSDTATSQKAQISVQTDLGVTINLKHKYGDYYGNSTKKKRINVVKYYQGNEFHKYIHTLTSSKLEKIEDDEGSPINGVKGDNVASVTAYYWQHDKGGGQTHSRVLLVEVAQNDSSIGSEYSYYVKRNGNWSDYDLKGSPGGPTKEELDLLNCEINDVVQIDVMKTSDYCHNGNDHMPTKVKVSEISDASKLGNYRAFEHSPSNGPFIISEFKKGNDYITLDSLEPDLPLRNTNRVIVYFCMSDFGDPLLVHLPSVNQGKGWFQKPTDDTNDWKPVTSLNGKNKNDSDYDAIVNFLDTINSPCKPPEVTIDIYSRSVIRHSTIHGNPFTMEVKNDQRNINGFTEYVHTIHGRTKGYFTVKEFHYNYERVEGKLGSTEKVTHVSVFYWNSLEESNKSGNTRGRPLLLKIIKNRKSPLYYENTNSKGNTNWQHTVVYPENLQKKLHLLNCKLNNAVVIDVSKQDESYDACDIKSIDPSHGDRMQVSENQSTSDRRLGSYEVYTHKLRTPLGSKFHIVSFKNDKTPLTGISASYTTPILDVDQVKVYFCLKDRDKPLLIYIDSQTRISQNKWYKNEDTATHIGKWEKEASDLSRTYGPDKHDNILTVLDSLQSSCKPPSVIIDISQKVSSMYPYPGNYMVYQERINLELQPNYPGSNSPPEYYNLYEHTVDSRTNSYFTLSGLVYGTGHDIQLDDSSRFIPMHNVTSVSVYYWQHLKTGGKPLLMKITTTTSKSKPNSNTEDKWFENTSNNNLTWKEVEKPCPQSQLSTYPAFLQKKLHLLNCRLNNAVIIDVSKIPVDDTNGVENKYDSCIDTDVDSDHGKRLKVTNVTPERDELATYKAYEHSIIDSNDGEKFHIVGFTGPSTGPITLPSSHGNGRGTPDKPILNVEKLIIYVCQQELTKPLLIYYVTDGDNHNWYKNNSSDTDNGDWIPAEHGLSDTDPGSYEKILQVLKSLNSSCNTPQSATEAPTPTAPQPPGPAALAAESVGITAILTGLGSTSGTLAGAGGLTGLGWWAFKRSRGDPWVRQI</sequence>
<dbReference type="Proteomes" id="UP000031512">
    <property type="component" value="Unassembled WGS sequence"/>
</dbReference>
<reference evidence="2 3" key="1">
    <citation type="journal article" date="2012" name="BMC Genomics">
        <title>Comparative genomic analysis and phylogenetic position of Theileria equi.</title>
        <authorList>
            <person name="Kappmeyer L.S."/>
            <person name="Thiagarajan M."/>
            <person name="Herndon D.R."/>
            <person name="Ramsay J.D."/>
            <person name="Caler E."/>
            <person name="Djikeng A."/>
            <person name="Gillespie J.J."/>
            <person name="Lau A.O."/>
            <person name="Roalson E.H."/>
            <person name="Silva J.C."/>
            <person name="Silva M.G."/>
            <person name="Suarez C.E."/>
            <person name="Ueti M.W."/>
            <person name="Nene V.M."/>
            <person name="Mealey R.H."/>
            <person name="Knowles D.P."/>
            <person name="Brayton K.A."/>
        </authorList>
    </citation>
    <scope>NUCLEOTIDE SEQUENCE [LARGE SCALE GENOMIC DNA]</scope>
    <source>
        <strain evidence="2 3">WA</strain>
    </source>
</reference>
<comment type="caution">
    <text evidence="2">The sequence shown here is derived from an EMBL/GenBank/DDBJ whole genome shotgun (WGS) entry which is preliminary data.</text>
</comment>
<evidence type="ECO:0000313" key="3">
    <source>
        <dbReference type="Proteomes" id="UP000031512"/>
    </source>
</evidence>
<evidence type="ECO:0000256" key="1">
    <source>
        <dbReference type="SAM" id="MobiDB-lite"/>
    </source>
</evidence>